<dbReference type="CDD" id="cd04179">
    <property type="entry name" value="DPM_DPG-synthase_like"/>
    <property type="match status" value="1"/>
</dbReference>
<evidence type="ECO:0000259" key="1">
    <source>
        <dbReference type="Pfam" id="PF00535"/>
    </source>
</evidence>
<dbReference type="SUPFAM" id="SSF53448">
    <property type="entry name" value="Nucleotide-diphospho-sugar transferases"/>
    <property type="match status" value="1"/>
</dbReference>
<reference evidence="3" key="1">
    <citation type="submission" date="2020-05" db="EMBL/GenBank/DDBJ databases">
        <title>Frigoriglobus tundricola gen. nov., sp. nov., a psychrotolerant cellulolytic planctomycete of the family Gemmataceae with two divergent copies of 16S rRNA gene.</title>
        <authorList>
            <person name="Kulichevskaya I.S."/>
            <person name="Ivanova A.A."/>
            <person name="Naumoff D.G."/>
            <person name="Beletsky A.V."/>
            <person name="Rijpstra W.I.C."/>
            <person name="Sinninghe Damste J.S."/>
            <person name="Mardanov A.V."/>
            <person name="Ravin N.V."/>
            <person name="Dedysh S.N."/>
        </authorList>
    </citation>
    <scope>NUCLEOTIDE SEQUENCE [LARGE SCALE GENOMIC DNA]</scope>
    <source>
        <strain evidence="3">PL17</strain>
    </source>
</reference>
<dbReference type="RefSeq" id="WP_227254549.1">
    <property type="nucleotide sequence ID" value="NZ_CP053452.2"/>
</dbReference>
<dbReference type="PANTHER" id="PTHR31362">
    <property type="entry name" value="GLYCOSYLTRANSFERASE STELLO1-RELATED"/>
    <property type="match status" value="1"/>
</dbReference>
<dbReference type="GO" id="GO:0016740">
    <property type="term" value="F:transferase activity"/>
    <property type="evidence" value="ECO:0007669"/>
    <property type="project" value="UniProtKB-KW"/>
</dbReference>
<accession>A0A6M5Z1Z6</accession>
<proteinExistence type="predicted"/>
<dbReference type="InterPro" id="IPR029044">
    <property type="entry name" value="Nucleotide-diphossugar_trans"/>
</dbReference>
<protein>
    <submittedName>
        <fullName evidence="2">GT2 family glycosyltransferase</fullName>
    </submittedName>
</protein>
<organism evidence="2 3">
    <name type="scientific">Frigoriglobus tundricola</name>
    <dbReference type="NCBI Taxonomy" id="2774151"/>
    <lineage>
        <taxon>Bacteria</taxon>
        <taxon>Pseudomonadati</taxon>
        <taxon>Planctomycetota</taxon>
        <taxon>Planctomycetia</taxon>
        <taxon>Gemmatales</taxon>
        <taxon>Gemmataceae</taxon>
        <taxon>Frigoriglobus</taxon>
    </lineage>
</organism>
<gene>
    <name evidence="2" type="ORF">FTUN_7083</name>
</gene>
<dbReference type="Proteomes" id="UP000503447">
    <property type="component" value="Chromosome"/>
</dbReference>
<dbReference type="Gene3D" id="3.90.550.10">
    <property type="entry name" value="Spore Coat Polysaccharide Biosynthesis Protein SpsA, Chain A"/>
    <property type="match status" value="1"/>
</dbReference>
<dbReference type="InterPro" id="IPR001173">
    <property type="entry name" value="Glyco_trans_2-like"/>
</dbReference>
<name>A0A6M5Z1Z6_9BACT</name>
<dbReference type="AlphaFoldDB" id="A0A6M5Z1Z6"/>
<evidence type="ECO:0000313" key="3">
    <source>
        <dbReference type="Proteomes" id="UP000503447"/>
    </source>
</evidence>
<dbReference type="Pfam" id="PF03385">
    <property type="entry name" value="STELLO"/>
    <property type="match status" value="1"/>
</dbReference>
<keyword evidence="2" id="KW-0808">Transferase</keyword>
<keyword evidence="3" id="KW-1185">Reference proteome</keyword>
<dbReference type="PANTHER" id="PTHR31362:SF0">
    <property type="entry name" value="EXOSTOSIN DOMAIN-CONTAINING PROTEIN-RELATED"/>
    <property type="match status" value="1"/>
</dbReference>
<dbReference type="EMBL" id="CP053452">
    <property type="protein sequence ID" value="QJW99471.1"/>
    <property type="molecule type" value="Genomic_DNA"/>
</dbReference>
<dbReference type="InterPro" id="IPR005049">
    <property type="entry name" value="STL-like"/>
</dbReference>
<feature type="domain" description="Glycosyltransferase 2-like" evidence="1">
    <location>
        <begin position="5"/>
        <end position="171"/>
    </location>
</feature>
<evidence type="ECO:0000313" key="2">
    <source>
        <dbReference type="EMBL" id="QJW99471.1"/>
    </source>
</evidence>
<sequence length="603" mass="66715">MRLGVVTPLANEEHSVTELLDRTLAQLSADDRVFCVLDRVSKDRTRDLVSERAGCDPRVVLVWAPENRCVVDAYFRGYRTALAAGCRWVLEMDGGLSHQPEEIPQFIRAMEQGYDYVGGCRFMPAGGYSGPWSRYLISRGGGVLSNLLLGTHMRDMTGGFECFSRRALEAVLARGVRSRAHFFQTEIKVLMHQFTWTEVPIHYRNPSKSVGTASLKEAFRNLWELVRENRGTVTSGSAAPPRVPARPRAATVPPPVPGASAPGLVAVLTTIQPPTACVEKLGASLAAAGAGLIVIGDKKGPTQFEQAGAEFVPLARQHELPFQLARLLPTGHYARKNLGYLLALRRGAACIYETDDDNAPNEHWQPRGVVARAQAVAPRVWMNAYRAFTTENIWPRGLPLDRVADPASGAHDPATPLADYHCPIQQGLADGAPDVDAVWRLVLDRPFEFRRGPSVWLPPGTWCPFNSQTTWWWPEAYPLLYLPSYCSFRMTDIWRSFVAQRCLWELGHGLVFHAAEATQDRNPHNLMRDFKDEIPGYTQNDAIVARLSNLSLTAGRGAVADNLVRCYEALTATGIFPRDELPLVRGWVEDVQAASAVPMTRAA</sequence>
<dbReference type="KEGG" id="ftj:FTUN_7083"/>
<dbReference type="Pfam" id="PF00535">
    <property type="entry name" value="Glycos_transf_2"/>
    <property type="match status" value="1"/>
</dbReference>